<name>A0A4S4B143_9RHOO</name>
<protein>
    <recommendedName>
        <fullName evidence="9">Methylated-DNA--protein-cysteine methyltransferase</fullName>
        <ecNumber evidence="9">2.1.1.63</ecNumber>
    </recommendedName>
    <alternativeName>
        <fullName evidence="9">6-O-methylguanine-DNA methyltransferase</fullName>
        <shortName evidence="9">MGMT</shortName>
    </alternativeName>
    <alternativeName>
        <fullName evidence="9">O-6-methylguanine-DNA-alkyltransferase</fullName>
    </alternativeName>
</protein>
<dbReference type="FunFam" id="1.10.10.10:FF:000214">
    <property type="entry name" value="Methylated-DNA--protein-cysteine methyltransferase"/>
    <property type="match status" value="1"/>
</dbReference>
<dbReference type="InterPro" id="IPR036217">
    <property type="entry name" value="MethylDNA_cys_MeTrfase_DNAb"/>
</dbReference>
<evidence type="ECO:0000256" key="2">
    <source>
        <dbReference type="ARBA" id="ARBA00008711"/>
    </source>
</evidence>
<evidence type="ECO:0000256" key="8">
    <source>
        <dbReference type="ARBA" id="ARBA00049348"/>
    </source>
</evidence>
<dbReference type="GO" id="GO:0005737">
    <property type="term" value="C:cytoplasm"/>
    <property type="evidence" value="ECO:0007669"/>
    <property type="project" value="UniProtKB-SubCell"/>
</dbReference>
<keyword evidence="13" id="KW-1185">Reference proteome</keyword>
<dbReference type="GO" id="GO:0006307">
    <property type="term" value="P:DNA alkylation repair"/>
    <property type="evidence" value="ECO:0007669"/>
    <property type="project" value="UniProtKB-UniRule"/>
</dbReference>
<comment type="subcellular location">
    <subcellularLocation>
        <location evidence="9">Cytoplasm</location>
    </subcellularLocation>
</comment>
<dbReference type="CDD" id="cd06445">
    <property type="entry name" value="ATase"/>
    <property type="match status" value="1"/>
</dbReference>
<evidence type="ECO:0000256" key="3">
    <source>
        <dbReference type="ARBA" id="ARBA00022490"/>
    </source>
</evidence>
<evidence type="ECO:0000313" key="12">
    <source>
        <dbReference type="EMBL" id="THF65792.1"/>
    </source>
</evidence>
<dbReference type="InterPro" id="IPR014048">
    <property type="entry name" value="MethylDNA_cys_MeTrfase_DNA-bd"/>
</dbReference>
<dbReference type="Gene3D" id="3.30.160.70">
    <property type="entry name" value="Methylated DNA-protein cysteine methyltransferase domain"/>
    <property type="match status" value="1"/>
</dbReference>
<organism evidence="12 13">
    <name type="scientific">Pseudothauera nasutitermitis</name>
    <dbReference type="NCBI Taxonomy" id="2565930"/>
    <lineage>
        <taxon>Bacteria</taxon>
        <taxon>Pseudomonadati</taxon>
        <taxon>Pseudomonadota</taxon>
        <taxon>Betaproteobacteria</taxon>
        <taxon>Rhodocyclales</taxon>
        <taxon>Zoogloeaceae</taxon>
        <taxon>Pseudothauera</taxon>
    </lineage>
</organism>
<dbReference type="AlphaFoldDB" id="A0A4S4B143"/>
<dbReference type="HAMAP" id="MF_00772">
    <property type="entry name" value="OGT"/>
    <property type="match status" value="1"/>
</dbReference>
<accession>A0A4S4B143</accession>
<dbReference type="SUPFAM" id="SSF46767">
    <property type="entry name" value="Methylated DNA-protein cysteine methyltransferase, C-terminal domain"/>
    <property type="match status" value="1"/>
</dbReference>
<comment type="function">
    <text evidence="9">Involved in the cellular defense against the biological effects of O6-methylguanine (O6-MeG) and O4-methylthymine (O4-MeT) in DNA. Repairs the methylated nucleobase in DNA by stoichiometrically transferring the methyl group to a cysteine residue in the enzyme. This is a suicide reaction: the enzyme is irreversibly inactivated.</text>
</comment>
<keyword evidence="7 9" id="KW-0234">DNA repair</keyword>
<reference evidence="12 13" key="1">
    <citation type="submission" date="2019-04" db="EMBL/GenBank/DDBJ databases">
        <title>Azoarcus nasutitermitis sp. nov. isolated from termite nest.</title>
        <authorList>
            <person name="Lin S.-Y."/>
            <person name="Hameed A."/>
            <person name="Hsu Y.-H."/>
            <person name="Young C.-C."/>
        </authorList>
    </citation>
    <scope>NUCLEOTIDE SEQUENCE [LARGE SCALE GENOMIC DNA]</scope>
    <source>
        <strain evidence="12 13">CC-YHH838</strain>
    </source>
</reference>
<dbReference type="PANTHER" id="PTHR10815">
    <property type="entry name" value="METHYLATED-DNA--PROTEIN-CYSTEINE METHYLTRANSFERASE"/>
    <property type="match status" value="1"/>
</dbReference>
<dbReference type="EC" id="2.1.1.63" evidence="9"/>
<dbReference type="InterPro" id="IPR008332">
    <property type="entry name" value="MethylG_MeTrfase_N"/>
</dbReference>
<dbReference type="EMBL" id="SSOC01000003">
    <property type="protein sequence ID" value="THF65792.1"/>
    <property type="molecule type" value="Genomic_DNA"/>
</dbReference>
<dbReference type="SUPFAM" id="SSF53155">
    <property type="entry name" value="Methylated DNA-protein cysteine methyltransferase domain"/>
    <property type="match status" value="1"/>
</dbReference>
<evidence type="ECO:0000256" key="1">
    <source>
        <dbReference type="ARBA" id="ARBA00001286"/>
    </source>
</evidence>
<comment type="catalytic activity">
    <reaction evidence="8 9">
        <text>a 6-O-methyl-2'-deoxyguanosine in DNA + L-cysteinyl-[protein] = S-methyl-L-cysteinyl-[protein] + a 2'-deoxyguanosine in DNA</text>
        <dbReference type="Rhea" id="RHEA:24000"/>
        <dbReference type="Rhea" id="RHEA-COMP:10131"/>
        <dbReference type="Rhea" id="RHEA-COMP:10132"/>
        <dbReference type="Rhea" id="RHEA-COMP:11367"/>
        <dbReference type="Rhea" id="RHEA-COMP:11368"/>
        <dbReference type="ChEBI" id="CHEBI:29950"/>
        <dbReference type="ChEBI" id="CHEBI:82612"/>
        <dbReference type="ChEBI" id="CHEBI:85445"/>
        <dbReference type="ChEBI" id="CHEBI:85448"/>
        <dbReference type="EC" id="2.1.1.63"/>
    </reaction>
</comment>
<dbReference type="GO" id="GO:0003908">
    <property type="term" value="F:methylated-DNA-[protein]-cysteine S-methyltransferase activity"/>
    <property type="evidence" value="ECO:0007669"/>
    <property type="project" value="UniProtKB-UniRule"/>
</dbReference>
<dbReference type="PANTHER" id="PTHR10815:SF13">
    <property type="entry name" value="METHYLATED-DNA--PROTEIN-CYSTEINE METHYLTRANSFERASE"/>
    <property type="match status" value="1"/>
</dbReference>
<sequence>MLCSRMRAAASTSGWVVGQVITLRRQIAPTGVKKMFSAAIPYLPCIRMVIPSGLYTQPSGAWWAYVANWAKLAAWPKSGVVMNMAGRVVCTAFDTPLGRMVAVAGEAGLLGLYFDDQEDLPDLALAEERAEHPLLVQARREMEEYFAGRRAVFELPLAPAPSAFQQRVRNGLCAVGAGQVTTYGDLARAVDSPRGFRAVAQALGRNPLVIVVPCHRVLAHGGQIGGFSSGLWRKHELLAHEARHWRPLLE</sequence>
<dbReference type="NCBIfam" id="TIGR00589">
    <property type="entry name" value="ogt"/>
    <property type="match status" value="1"/>
</dbReference>
<dbReference type="Pfam" id="PF02870">
    <property type="entry name" value="Methyltransf_1N"/>
    <property type="match status" value="1"/>
</dbReference>
<dbReference type="Pfam" id="PF01035">
    <property type="entry name" value="DNA_binding_1"/>
    <property type="match status" value="1"/>
</dbReference>
<dbReference type="OrthoDB" id="9811249at2"/>
<comment type="similarity">
    <text evidence="2 9">Belongs to the MGMT family.</text>
</comment>
<keyword evidence="6 9" id="KW-0227">DNA damage</keyword>
<dbReference type="InterPro" id="IPR001497">
    <property type="entry name" value="MethylDNA_cys_MeTrfase_AS"/>
</dbReference>
<evidence type="ECO:0000256" key="5">
    <source>
        <dbReference type="ARBA" id="ARBA00022679"/>
    </source>
</evidence>
<dbReference type="InterPro" id="IPR023546">
    <property type="entry name" value="MGMT"/>
</dbReference>
<evidence type="ECO:0000259" key="10">
    <source>
        <dbReference type="Pfam" id="PF01035"/>
    </source>
</evidence>
<evidence type="ECO:0000256" key="6">
    <source>
        <dbReference type="ARBA" id="ARBA00022763"/>
    </source>
</evidence>
<dbReference type="InterPro" id="IPR036631">
    <property type="entry name" value="MGMT_N_sf"/>
</dbReference>
<comment type="catalytic activity">
    <reaction evidence="1 9">
        <text>a 4-O-methyl-thymidine in DNA + L-cysteinyl-[protein] = a thymidine in DNA + S-methyl-L-cysteinyl-[protein]</text>
        <dbReference type="Rhea" id="RHEA:53428"/>
        <dbReference type="Rhea" id="RHEA-COMP:10131"/>
        <dbReference type="Rhea" id="RHEA-COMP:10132"/>
        <dbReference type="Rhea" id="RHEA-COMP:13555"/>
        <dbReference type="Rhea" id="RHEA-COMP:13556"/>
        <dbReference type="ChEBI" id="CHEBI:29950"/>
        <dbReference type="ChEBI" id="CHEBI:82612"/>
        <dbReference type="ChEBI" id="CHEBI:137386"/>
        <dbReference type="ChEBI" id="CHEBI:137387"/>
        <dbReference type="EC" id="2.1.1.63"/>
    </reaction>
</comment>
<gene>
    <name evidence="12" type="ORF">E6C76_09610</name>
</gene>
<keyword evidence="4 9" id="KW-0489">Methyltransferase</keyword>
<proteinExistence type="inferred from homology"/>
<evidence type="ECO:0000256" key="9">
    <source>
        <dbReference type="HAMAP-Rule" id="MF_00772"/>
    </source>
</evidence>
<evidence type="ECO:0000256" key="7">
    <source>
        <dbReference type="ARBA" id="ARBA00023204"/>
    </source>
</evidence>
<evidence type="ECO:0000256" key="4">
    <source>
        <dbReference type="ARBA" id="ARBA00022603"/>
    </source>
</evidence>
<dbReference type="InterPro" id="IPR036388">
    <property type="entry name" value="WH-like_DNA-bd_sf"/>
</dbReference>
<evidence type="ECO:0000313" key="13">
    <source>
        <dbReference type="Proteomes" id="UP000308430"/>
    </source>
</evidence>
<keyword evidence="3 9" id="KW-0963">Cytoplasm</keyword>
<dbReference type="Gene3D" id="1.10.10.10">
    <property type="entry name" value="Winged helix-like DNA-binding domain superfamily/Winged helix DNA-binding domain"/>
    <property type="match status" value="1"/>
</dbReference>
<keyword evidence="5 9" id="KW-0808">Transferase</keyword>
<dbReference type="Proteomes" id="UP000308430">
    <property type="component" value="Unassembled WGS sequence"/>
</dbReference>
<comment type="miscellaneous">
    <text evidence="9">This enzyme catalyzes only one turnover and therefore is not strictly catalytic. According to one definition, an enzyme is a biocatalyst that acts repeatedly and over many reaction cycles.</text>
</comment>
<feature type="domain" description="Methylated-DNA-[protein]-cysteine S-methyltransferase DNA binding" evidence="10">
    <location>
        <begin position="163"/>
        <end position="242"/>
    </location>
</feature>
<dbReference type="PROSITE" id="PS00374">
    <property type="entry name" value="MGMT"/>
    <property type="match status" value="1"/>
</dbReference>
<evidence type="ECO:0000259" key="11">
    <source>
        <dbReference type="Pfam" id="PF02870"/>
    </source>
</evidence>
<feature type="domain" description="Methylguanine DNA methyltransferase ribonuclease-like" evidence="11">
    <location>
        <begin position="88"/>
        <end position="159"/>
    </location>
</feature>
<feature type="active site" description="Nucleophile; methyl group acceptor" evidence="9">
    <location>
        <position position="214"/>
    </location>
</feature>
<dbReference type="GO" id="GO:0032259">
    <property type="term" value="P:methylation"/>
    <property type="evidence" value="ECO:0007669"/>
    <property type="project" value="UniProtKB-KW"/>
</dbReference>
<comment type="caution">
    <text evidence="12">The sequence shown here is derived from an EMBL/GenBank/DDBJ whole genome shotgun (WGS) entry which is preliminary data.</text>
</comment>